<proteinExistence type="inferred from homology"/>
<dbReference type="OrthoDB" id="5835829at2759"/>
<sequence>MIASTLRLLAAAALLATILPVYSKKVVFYPAPTASYVIYHSNIASAMSSLGHDVWICLPRYLVVKNLVKDPAIKIVEYGKDMGDMVAKLFKSSGLVDNFWDGKQSEELASLYKIYQESTRTSAAIMSDESFLEQVRDIQADLFVLDSTGPSISMIVLPYKLGIPYALVGTMHDVIVARVPFSPAATPPFPRPGFSDQMSFSQRLQATILSAVLMTFEIFCDSSLVSTFVPEKPYDSITNLAAKAEIFIAELDHILDYPRPMLPNTKLIGGSSASAAKPLAAEFQKFVNESKHGIVVVSFGSAVVDIPPVISEKMTAAFNQLDQRVVWRVNITSPEPNHIMTSKWIPQNDLLGQEKTRLFVSHCGKNGQYEALYHGVPILCLPIYGDQFYNAERIRIKEFGLSADVRSVSADQLADLMKQIINESKYTGNMKKASRLYRELYKVPMKEAAFWLDHVMKYGGDYMRSSSQKMPLYQFMLLDVLSVILGFSCLLFVLLFFLVKLCFRCCRRKGNSVKVKQS</sequence>
<keyword evidence="2 4" id="KW-0328">Glycosyltransferase</keyword>
<keyword evidence="7" id="KW-1185">Reference proteome</keyword>
<dbReference type="InterPro" id="IPR050271">
    <property type="entry name" value="UDP-glycosyltransferase"/>
</dbReference>
<dbReference type="GO" id="GO:0016020">
    <property type="term" value="C:membrane"/>
    <property type="evidence" value="ECO:0007669"/>
    <property type="project" value="UniProtKB-SubCell"/>
</dbReference>
<dbReference type="SUPFAM" id="SSF53756">
    <property type="entry name" value="UDP-Glycosyltransferase/glycogen phosphorylase"/>
    <property type="match status" value="1"/>
</dbReference>
<evidence type="ECO:0000313" key="7">
    <source>
        <dbReference type="Proteomes" id="UP000678393"/>
    </source>
</evidence>
<gene>
    <name evidence="6" type="ORF">CUNI_LOCUS15924</name>
</gene>
<keyword evidence="5" id="KW-0472">Membrane</keyword>
<keyword evidence="5" id="KW-0732">Signal</keyword>
<dbReference type="GO" id="GO:0015020">
    <property type="term" value="F:glucuronosyltransferase activity"/>
    <property type="evidence" value="ECO:0007669"/>
    <property type="project" value="UniProtKB-EC"/>
</dbReference>
<evidence type="ECO:0000313" key="6">
    <source>
        <dbReference type="EMBL" id="CAG5130366.1"/>
    </source>
</evidence>
<name>A0A8S3ZSX6_9EUPU</name>
<dbReference type="InterPro" id="IPR002213">
    <property type="entry name" value="UDP_glucos_trans"/>
</dbReference>
<comment type="caution">
    <text evidence="6">The sequence shown here is derived from an EMBL/GenBank/DDBJ whole genome shotgun (WGS) entry which is preliminary data.</text>
</comment>
<dbReference type="PROSITE" id="PS00375">
    <property type="entry name" value="UDPGT"/>
    <property type="match status" value="1"/>
</dbReference>
<dbReference type="FunFam" id="3.40.50.2000:FF:000021">
    <property type="entry name" value="UDP-glucuronosyltransferase"/>
    <property type="match status" value="1"/>
</dbReference>
<keyword evidence="5" id="KW-0812">Transmembrane</keyword>
<dbReference type="PANTHER" id="PTHR48043:SF145">
    <property type="entry name" value="FI06409P-RELATED"/>
    <property type="match status" value="1"/>
</dbReference>
<comment type="similarity">
    <text evidence="1 4">Belongs to the UDP-glycosyltransferase family.</text>
</comment>
<feature type="chain" id="PRO_5035968777" description="UDP-glucuronosyltransferase" evidence="5">
    <location>
        <begin position="24"/>
        <end position="518"/>
    </location>
</feature>
<feature type="signal peptide" evidence="5">
    <location>
        <begin position="1"/>
        <end position="23"/>
    </location>
</feature>
<evidence type="ECO:0000256" key="1">
    <source>
        <dbReference type="ARBA" id="ARBA00009995"/>
    </source>
</evidence>
<keyword evidence="3 4" id="KW-0808">Transferase</keyword>
<protein>
    <recommendedName>
        <fullName evidence="5">UDP-glucuronosyltransferase</fullName>
        <ecNumber evidence="5">2.4.1.17</ecNumber>
    </recommendedName>
</protein>
<evidence type="ECO:0000256" key="3">
    <source>
        <dbReference type="ARBA" id="ARBA00022679"/>
    </source>
</evidence>
<dbReference type="InterPro" id="IPR035595">
    <property type="entry name" value="UDP_glycos_trans_CS"/>
</dbReference>
<dbReference type="CDD" id="cd03784">
    <property type="entry name" value="GT1_Gtf-like"/>
    <property type="match status" value="1"/>
</dbReference>
<dbReference type="Proteomes" id="UP000678393">
    <property type="component" value="Unassembled WGS sequence"/>
</dbReference>
<keyword evidence="5" id="KW-1133">Transmembrane helix</keyword>
<dbReference type="Gene3D" id="3.40.50.2000">
    <property type="entry name" value="Glycogen Phosphorylase B"/>
    <property type="match status" value="2"/>
</dbReference>
<dbReference type="EMBL" id="CAJHNH020003990">
    <property type="protein sequence ID" value="CAG5130366.1"/>
    <property type="molecule type" value="Genomic_DNA"/>
</dbReference>
<organism evidence="6 7">
    <name type="scientific">Candidula unifasciata</name>
    <dbReference type="NCBI Taxonomy" id="100452"/>
    <lineage>
        <taxon>Eukaryota</taxon>
        <taxon>Metazoa</taxon>
        <taxon>Spiralia</taxon>
        <taxon>Lophotrochozoa</taxon>
        <taxon>Mollusca</taxon>
        <taxon>Gastropoda</taxon>
        <taxon>Heterobranchia</taxon>
        <taxon>Euthyneura</taxon>
        <taxon>Panpulmonata</taxon>
        <taxon>Eupulmonata</taxon>
        <taxon>Stylommatophora</taxon>
        <taxon>Helicina</taxon>
        <taxon>Helicoidea</taxon>
        <taxon>Geomitridae</taxon>
        <taxon>Candidula</taxon>
    </lineage>
</organism>
<dbReference type="PANTHER" id="PTHR48043">
    <property type="entry name" value="EG:EG0003.4 PROTEIN-RELATED"/>
    <property type="match status" value="1"/>
</dbReference>
<dbReference type="Pfam" id="PF00201">
    <property type="entry name" value="UDPGT"/>
    <property type="match status" value="1"/>
</dbReference>
<comment type="catalytic activity">
    <reaction evidence="5">
        <text>glucuronate acceptor + UDP-alpha-D-glucuronate = acceptor beta-D-glucuronoside + UDP + H(+)</text>
        <dbReference type="Rhea" id="RHEA:21032"/>
        <dbReference type="ChEBI" id="CHEBI:15378"/>
        <dbReference type="ChEBI" id="CHEBI:58052"/>
        <dbReference type="ChEBI" id="CHEBI:58223"/>
        <dbReference type="ChEBI" id="CHEBI:132367"/>
        <dbReference type="ChEBI" id="CHEBI:132368"/>
        <dbReference type="EC" id="2.4.1.17"/>
    </reaction>
</comment>
<feature type="transmembrane region" description="Helical" evidence="5">
    <location>
        <begin position="472"/>
        <end position="499"/>
    </location>
</feature>
<reference evidence="6" key="1">
    <citation type="submission" date="2021-04" db="EMBL/GenBank/DDBJ databases">
        <authorList>
            <consortium name="Molecular Ecology Group"/>
        </authorList>
    </citation>
    <scope>NUCLEOTIDE SEQUENCE</scope>
</reference>
<accession>A0A8S3ZSX6</accession>
<dbReference type="EC" id="2.4.1.17" evidence="5"/>
<comment type="subcellular location">
    <subcellularLocation>
        <location evidence="5">Membrane</location>
        <topology evidence="5">Single-pass membrane protein</topology>
    </subcellularLocation>
</comment>
<evidence type="ECO:0000256" key="5">
    <source>
        <dbReference type="RuleBase" id="RU362059"/>
    </source>
</evidence>
<evidence type="ECO:0000256" key="2">
    <source>
        <dbReference type="ARBA" id="ARBA00022676"/>
    </source>
</evidence>
<dbReference type="AlphaFoldDB" id="A0A8S3ZSX6"/>
<evidence type="ECO:0000256" key="4">
    <source>
        <dbReference type="RuleBase" id="RU003718"/>
    </source>
</evidence>